<dbReference type="SUPFAM" id="SSF52047">
    <property type="entry name" value="RNI-like"/>
    <property type="match status" value="1"/>
</dbReference>
<name>A0A1Y2G1T6_9BASI</name>
<dbReference type="AlphaFoldDB" id="A0A1Y2G1T6"/>
<proteinExistence type="predicted"/>
<dbReference type="Proteomes" id="UP000193467">
    <property type="component" value="Unassembled WGS sequence"/>
</dbReference>
<evidence type="ECO:0000313" key="1">
    <source>
        <dbReference type="EMBL" id="ORY90869.1"/>
    </source>
</evidence>
<protein>
    <submittedName>
        <fullName evidence="1">Uncharacterized protein</fullName>
    </submittedName>
</protein>
<dbReference type="InParanoid" id="A0A1Y2G1T6"/>
<reference evidence="1 2" key="1">
    <citation type="submission" date="2016-07" db="EMBL/GenBank/DDBJ databases">
        <title>Pervasive Adenine N6-methylation of Active Genes in Fungi.</title>
        <authorList>
            <consortium name="DOE Joint Genome Institute"/>
            <person name="Mondo S.J."/>
            <person name="Dannebaum R.O."/>
            <person name="Kuo R.C."/>
            <person name="Labutti K."/>
            <person name="Haridas S."/>
            <person name="Kuo A."/>
            <person name="Salamov A."/>
            <person name="Ahrendt S.R."/>
            <person name="Lipzen A."/>
            <person name="Sullivan W."/>
            <person name="Andreopoulos W.B."/>
            <person name="Clum A."/>
            <person name="Lindquist E."/>
            <person name="Daum C."/>
            <person name="Ramamoorthy G.K."/>
            <person name="Gryganskyi A."/>
            <person name="Culley D."/>
            <person name="Magnuson J.K."/>
            <person name="James T.Y."/>
            <person name="O'Malley M.A."/>
            <person name="Stajich J.E."/>
            <person name="Spatafora J.W."/>
            <person name="Visel A."/>
            <person name="Grigoriev I.V."/>
        </authorList>
    </citation>
    <scope>NUCLEOTIDE SEQUENCE [LARGE SCALE GENOMIC DNA]</scope>
    <source>
        <strain evidence="1 2">62-1032</strain>
    </source>
</reference>
<gene>
    <name evidence="1" type="ORF">BCR35DRAFT_299482</name>
</gene>
<sequence>MSHLVTTSLAALVRSVDYALTSPFSKMSALILSTSFTNITNLTIRANYNDESEVGARLSVPRAMTAALRSLVALRSLQLQEFLEVEDTSFSLAMGLPRLTSLAVDSLAIANSLFKNGPALRSLEIGLNDFGCAAIVACAETLRSLSLNRDQEEGEGLIAQNKCFKQLRLLFDPMRNKHHTFPIQSLTLENFELLAMRDNVVRPYAELIEFLSAFKETSLSTLRIKWFDKIKSSANIAPGIGLLLPNVKNLEFTLGYQEKCALDQKSILFLLSLLQCFPNASSLLLGDWLEGLNPQELAALPLLELGLYSPIFYLLLEPLRRTALLEVRFRGGWDNLWSNQVLRLLRENDGFGRALLQGGGRI</sequence>
<evidence type="ECO:0000313" key="2">
    <source>
        <dbReference type="Proteomes" id="UP000193467"/>
    </source>
</evidence>
<organism evidence="1 2">
    <name type="scientific">Leucosporidium creatinivorum</name>
    <dbReference type="NCBI Taxonomy" id="106004"/>
    <lineage>
        <taxon>Eukaryota</taxon>
        <taxon>Fungi</taxon>
        <taxon>Dikarya</taxon>
        <taxon>Basidiomycota</taxon>
        <taxon>Pucciniomycotina</taxon>
        <taxon>Microbotryomycetes</taxon>
        <taxon>Leucosporidiales</taxon>
        <taxon>Leucosporidium</taxon>
    </lineage>
</organism>
<dbReference type="EMBL" id="MCGR01000003">
    <property type="protein sequence ID" value="ORY90869.1"/>
    <property type="molecule type" value="Genomic_DNA"/>
</dbReference>
<keyword evidence="2" id="KW-1185">Reference proteome</keyword>
<dbReference type="InterPro" id="IPR032675">
    <property type="entry name" value="LRR_dom_sf"/>
</dbReference>
<accession>A0A1Y2G1T6</accession>
<comment type="caution">
    <text evidence="1">The sequence shown here is derived from an EMBL/GenBank/DDBJ whole genome shotgun (WGS) entry which is preliminary data.</text>
</comment>
<dbReference type="Gene3D" id="3.80.10.10">
    <property type="entry name" value="Ribonuclease Inhibitor"/>
    <property type="match status" value="1"/>
</dbReference>